<reference evidence="3 4" key="1">
    <citation type="submission" date="2024-09" db="EMBL/GenBank/DDBJ databases">
        <authorList>
            <person name="Sun Q."/>
            <person name="Mori K."/>
        </authorList>
    </citation>
    <scope>NUCLEOTIDE SEQUENCE [LARGE SCALE GENOMIC DNA]</scope>
    <source>
        <strain evidence="3 4">TISTR 1856</strain>
    </source>
</reference>
<dbReference type="Pfam" id="PF11292">
    <property type="entry name" value="DUF3093"/>
    <property type="match status" value="1"/>
</dbReference>
<accession>A0ABV5LV24</accession>
<evidence type="ECO:0000313" key="4">
    <source>
        <dbReference type="Proteomes" id="UP001589748"/>
    </source>
</evidence>
<keyword evidence="4" id="KW-1185">Reference proteome</keyword>
<dbReference type="RefSeq" id="WP_380137664.1">
    <property type="nucleotide sequence ID" value="NZ_JBHLUI010000008.1"/>
</dbReference>
<keyword evidence="2" id="KW-0812">Transmembrane</keyword>
<name>A0ABV5LV24_9ACTN</name>
<dbReference type="Proteomes" id="UP001589748">
    <property type="component" value="Unassembled WGS sequence"/>
</dbReference>
<comment type="caution">
    <text evidence="3">The sequence shown here is derived from an EMBL/GenBank/DDBJ whole genome shotgun (WGS) entry which is preliminary data.</text>
</comment>
<keyword evidence="2" id="KW-1133">Transmembrane helix</keyword>
<dbReference type="InterPro" id="IPR021443">
    <property type="entry name" value="DUF3093"/>
</dbReference>
<protein>
    <submittedName>
        <fullName evidence="3">DUF3093 domain-containing protein</fullName>
    </submittedName>
</protein>
<dbReference type="EMBL" id="JBHMDM010000007">
    <property type="protein sequence ID" value="MFB9377932.1"/>
    <property type="molecule type" value="Genomic_DNA"/>
</dbReference>
<feature type="region of interest" description="Disordered" evidence="1">
    <location>
        <begin position="1"/>
        <end position="33"/>
    </location>
</feature>
<evidence type="ECO:0000256" key="1">
    <source>
        <dbReference type="SAM" id="MobiDB-lite"/>
    </source>
</evidence>
<sequence>MSSRSSGDDTADATRTSTASSPNPAHAGASGGTGYRERLWPSPAACLACLPIVLGAVLVPLPIFGPGAGVVGGLLGVLAVVALLASMAWRIEVAGGVLRVGRARLPVAVVGEVDVLDRAALRRAVGPGLDARAHLALRPWAPEGVRIHLEDASDPTPYWVVSTRRPEELAAALRAR</sequence>
<feature type="transmembrane region" description="Helical" evidence="2">
    <location>
        <begin position="70"/>
        <end position="89"/>
    </location>
</feature>
<feature type="transmembrane region" description="Helical" evidence="2">
    <location>
        <begin position="44"/>
        <end position="64"/>
    </location>
</feature>
<gene>
    <name evidence="3" type="ORF">ACFFVI_13250</name>
</gene>
<proteinExistence type="predicted"/>
<organism evidence="3 4">
    <name type="scientific">Kineococcus gynurae</name>
    <dbReference type="NCBI Taxonomy" id="452979"/>
    <lineage>
        <taxon>Bacteria</taxon>
        <taxon>Bacillati</taxon>
        <taxon>Actinomycetota</taxon>
        <taxon>Actinomycetes</taxon>
        <taxon>Kineosporiales</taxon>
        <taxon>Kineosporiaceae</taxon>
        <taxon>Kineococcus</taxon>
    </lineage>
</organism>
<evidence type="ECO:0000256" key="2">
    <source>
        <dbReference type="SAM" id="Phobius"/>
    </source>
</evidence>
<keyword evidence="2" id="KW-0472">Membrane</keyword>
<evidence type="ECO:0000313" key="3">
    <source>
        <dbReference type="EMBL" id="MFB9377932.1"/>
    </source>
</evidence>